<dbReference type="Proteomes" id="UP001303046">
    <property type="component" value="Unassembled WGS sequence"/>
</dbReference>
<protein>
    <recommendedName>
        <fullName evidence="5">Kinesin motor domain-containing protein</fullName>
    </recommendedName>
</protein>
<dbReference type="InterPro" id="IPR001752">
    <property type="entry name" value="Kinesin_motor_dom"/>
</dbReference>
<dbReference type="Gene3D" id="3.40.850.10">
    <property type="entry name" value="Kinesin motor domain"/>
    <property type="match status" value="1"/>
</dbReference>
<evidence type="ECO:0000313" key="7">
    <source>
        <dbReference type="Proteomes" id="UP001303046"/>
    </source>
</evidence>
<comment type="caution">
    <text evidence="3">Lacks conserved residue(s) required for the propagation of feature annotation.</text>
</comment>
<organism evidence="6 7">
    <name type="scientific">Necator americanus</name>
    <name type="common">Human hookworm</name>
    <dbReference type="NCBI Taxonomy" id="51031"/>
    <lineage>
        <taxon>Eukaryota</taxon>
        <taxon>Metazoa</taxon>
        <taxon>Ecdysozoa</taxon>
        <taxon>Nematoda</taxon>
        <taxon>Chromadorea</taxon>
        <taxon>Rhabditida</taxon>
        <taxon>Rhabditina</taxon>
        <taxon>Rhabditomorpha</taxon>
        <taxon>Strongyloidea</taxon>
        <taxon>Ancylostomatidae</taxon>
        <taxon>Bunostominae</taxon>
        <taxon>Necator</taxon>
    </lineage>
</organism>
<feature type="region of interest" description="Disordered" evidence="4">
    <location>
        <begin position="1"/>
        <end position="27"/>
    </location>
</feature>
<evidence type="ECO:0000256" key="2">
    <source>
        <dbReference type="ARBA" id="ARBA00022840"/>
    </source>
</evidence>
<dbReference type="PROSITE" id="PS50067">
    <property type="entry name" value="KINESIN_MOTOR_2"/>
    <property type="match status" value="1"/>
</dbReference>
<dbReference type="EMBL" id="JAVFWL010000006">
    <property type="protein sequence ID" value="KAK6765050.1"/>
    <property type="molecule type" value="Genomic_DNA"/>
</dbReference>
<evidence type="ECO:0000256" key="4">
    <source>
        <dbReference type="SAM" id="MobiDB-lite"/>
    </source>
</evidence>
<comment type="similarity">
    <text evidence="3">Belongs to the TRAFAC class myosin-kinesin ATPase superfamily. Kinesin family.</text>
</comment>
<keyword evidence="1" id="KW-0547">Nucleotide-binding</keyword>
<feature type="domain" description="Kinesin motor" evidence="5">
    <location>
        <begin position="1"/>
        <end position="32"/>
    </location>
</feature>
<dbReference type="InterPro" id="IPR036961">
    <property type="entry name" value="Kinesin_motor_dom_sf"/>
</dbReference>
<evidence type="ECO:0000313" key="6">
    <source>
        <dbReference type="EMBL" id="KAK6765050.1"/>
    </source>
</evidence>
<proteinExistence type="inferred from homology"/>
<reference evidence="6 7" key="1">
    <citation type="submission" date="2023-08" db="EMBL/GenBank/DDBJ databases">
        <title>A Necator americanus chromosomal reference genome.</title>
        <authorList>
            <person name="Ilik V."/>
            <person name="Petrzelkova K.J."/>
            <person name="Pardy F."/>
            <person name="Fuh T."/>
            <person name="Niatou-Singa F.S."/>
            <person name="Gouil Q."/>
            <person name="Baker L."/>
            <person name="Ritchie M.E."/>
            <person name="Jex A.R."/>
            <person name="Gazzola D."/>
            <person name="Li H."/>
            <person name="Toshio Fujiwara R."/>
            <person name="Zhan B."/>
            <person name="Aroian R.V."/>
            <person name="Pafco B."/>
            <person name="Schwarz E.M."/>
        </authorList>
    </citation>
    <scope>NUCLEOTIDE SEQUENCE [LARGE SCALE GENOMIC DNA]</scope>
    <source>
        <strain evidence="6 7">Aroian</strain>
        <tissue evidence="6">Whole animal</tissue>
    </source>
</reference>
<evidence type="ECO:0000256" key="3">
    <source>
        <dbReference type="PROSITE-ProRule" id="PRU00283"/>
    </source>
</evidence>
<feature type="compositionally biased region" description="Polar residues" evidence="4">
    <location>
        <begin position="15"/>
        <end position="27"/>
    </location>
</feature>
<gene>
    <name evidence="6" type="primary">Necator_chrX.g25277</name>
    <name evidence="6" type="ORF">RB195_025111</name>
</gene>
<accession>A0ABR1EQX2</accession>
<keyword evidence="2" id="KW-0067">ATP-binding</keyword>
<sequence length="266" mass="30389">MQILQEGNMRRTQESTKANRTSSRSHALLQVTQELFGTGQEDKNPRKPFALLEQYGGKMKRCSPVLNTASGVAVGEATLPIWRDHFKTLLNRQAPSAPELEHVHRPTYAVNEEPPTCRRIREMTKIIRLIWIDERIPDSWIHAVIIPLHKKLSVMDSRISLLRVMYKVVTAARQRAVAGSFLFNFAIDDIMRRTVYHCLADAILAPSEKSTKLQHLSNPVSKLSPDYGLRLRPDKCKRMWVSSRTQTGIKVDEQLIELADEFCCLC</sequence>
<keyword evidence="7" id="KW-1185">Reference proteome</keyword>
<evidence type="ECO:0000259" key="5">
    <source>
        <dbReference type="PROSITE" id="PS50067"/>
    </source>
</evidence>
<comment type="caution">
    <text evidence="6">The sequence shown here is derived from an EMBL/GenBank/DDBJ whole genome shotgun (WGS) entry which is preliminary data.</text>
</comment>
<name>A0ABR1EQX2_NECAM</name>
<evidence type="ECO:0000256" key="1">
    <source>
        <dbReference type="ARBA" id="ARBA00022741"/>
    </source>
</evidence>